<reference evidence="2 3" key="1">
    <citation type="submission" date="2019-12" db="EMBL/GenBank/DDBJ databases">
        <title>Genomic-based taxomic classification of the family Erythrobacteraceae.</title>
        <authorList>
            <person name="Xu L."/>
        </authorList>
    </citation>
    <scope>NUCLEOTIDE SEQUENCE [LARGE SCALE GENOMIC DNA]</scope>
    <source>
        <strain evidence="2 3">JCM 16339</strain>
    </source>
</reference>
<comment type="caution">
    <text evidence="2">The sequence shown here is derived from an EMBL/GenBank/DDBJ whole genome shotgun (WGS) entry which is preliminary data.</text>
</comment>
<proteinExistence type="predicted"/>
<keyword evidence="3" id="KW-1185">Reference proteome</keyword>
<gene>
    <name evidence="2" type="ORF">GRI32_07265</name>
</gene>
<keyword evidence="1" id="KW-1133">Transmembrane helix</keyword>
<sequence length="131" mass="14480">MLQALLAFVWEISHREEVAISVLAGSGVALTDDWVIVITSARLSIALIPVLLVWFLASRFARWMVTVLAIGRLINMPAIVGLLLQSDGATFYPVTFLGAQALALFAAGMLFTPQARNWFDWKGRPHAEHFD</sequence>
<dbReference type="Proteomes" id="UP000435243">
    <property type="component" value="Unassembled WGS sequence"/>
</dbReference>
<dbReference type="AlphaFoldDB" id="A0A844ZNY7"/>
<keyword evidence="1" id="KW-0472">Membrane</keyword>
<feature type="transmembrane region" description="Helical" evidence="1">
    <location>
        <begin position="90"/>
        <end position="112"/>
    </location>
</feature>
<protein>
    <submittedName>
        <fullName evidence="2">Uncharacterized protein</fullName>
    </submittedName>
</protein>
<keyword evidence="1" id="KW-0812">Transmembrane</keyword>
<dbReference type="RefSeq" id="WP_160590735.1">
    <property type="nucleotide sequence ID" value="NZ_BAAAFP010000001.1"/>
</dbReference>
<accession>A0A844ZNY7</accession>
<evidence type="ECO:0000313" key="2">
    <source>
        <dbReference type="EMBL" id="MXO88537.1"/>
    </source>
</evidence>
<feature type="transmembrane region" description="Helical" evidence="1">
    <location>
        <begin position="34"/>
        <end position="56"/>
    </location>
</feature>
<evidence type="ECO:0000313" key="3">
    <source>
        <dbReference type="Proteomes" id="UP000435243"/>
    </source>
</evidence>
<evidence type="ECO:0000256" key="1">
    <source>
        <dbReference type="SAM" id="Phobius"/>
    </source>
</evidence>
<dbReference type="OrthoDB" id="7391648at2"/>
<dbReference type="EMBL" id="WTYY01000003">
    <property type="protein sequence ID" value="MXO88537.1"/>
    <property type="molecule type" value="Genomic_DNA"/>
</dbReference>
<name>A0A844ZNY7_9SPHN</name>
<feature type="transmembrane region" description="Helical" evidence="1">
    <location>
        <begin position="63"/>
        <end position="84"/>
    </location>
</feature>
<organism evidence="2 3">
    <name type="scientific">Alteraurantiacibacter aestuarii</name>
    <dbReference type="NCBI Taxonomy" id="650004"/>
    <lineage>
        <taxon>Bacteria</taxon>
        <taxon>Pseudomonadati</taxon>
        <taxon>Pseudomonadota</taxon>
        <taxon>Alphaproteobacteria</taxon>
        <taxon>Sphingomonadales</taxon>
        <taxon>Erythrobacteraceae</taxon>
        <taxon>Alteraurantiacibacter</taxon>
    </lineage>
</organism>